<protein>
    <submittedName>
        <fullName evidence="3">DUF3987 domain-containing protein</fullName>
    </submittedName>
</protein>
<dbReference type="Pfam" id="PF22763">
    <property type="entry name" value="NrS1-1_pol-like_HBD"/>
    <property type="match status" value="1"/>
</dbReference>
<evidence type="ECO:0000256" key="1">
    <source>
        <dbReference type="SAM" id="MobiDB-lite"/>
    </source>
</evidence>
<accession>A0AAJ5X4P8</accession>
<organism evidence="3 4">
    <name type="scientific">Candidatus Andeanibacterium colombiense</name>
    <dbReference type="NCBI Taxonomy" id="3121345"/>
    <lineage>
        <taxon>Bacteria</taxon>
        <taxon>Pseudomonadati</taxon>
        <taxon>Pseudomonadota</taxon>
        <taxon>Alphaproteobacteria</taxon>
        <taxon>Sphingomonadales</taxon>
        <taxon>Sphingomonadaceae</taxon>
        <taxon>Candidatus Andeanibacterium</taxon>
    </lineage>
</organism>
<dbReference type="KEGG" id="acob:P0Y56_13215"/>
<reference evidence="3" key="1">
    <citation type="submission" date="2023-03" db="EMBL/GenBank/DDBJ databases">
        <title>Andean soil-derived lignocellulolytic bacterial consortium as a source of novel taxa and putative plastic-active enzymes.</title>
        <authorList>
            <person name="Diaz-Garcia L."/>
            <person name="Chuvochina M."/>
            <person name="Feuerriegel G."/>
            <person name="Bunk B."/>
            <person name="Sproer C."/>
            <person name="Streit W.R."/>
            <person name="Rodriguez L.M."/>
            <person name="Overmann J."/>
            <person name="Jimenez D.J."/>
        </authorList>
    </citation>
    <scope>NUCLEOTIDE SEQUENCE</scope>
    <source>
        <strain evidence="3">MAG 26</strain>
    </source>
</reference>
<feature type="region of interest" description="Disordered" evidence="1">
    <location>
        <begin position="303"/>
        <end position="326"/>
    </location>
</feature>
<evidence type="ECO:0000313" key="4">
    <source>
        <dbReference type="Proteomes" id="UP001218362"/>
    </source>
</evidence>
<name>A0AAJ5X4P8_9SPHN</name>
<feature type="domain" description="NrS-1 polymerase-like HBD" evidence="2">
    <location>
        <begin position="231"/>
        <end position="282"/>
    </location>
</feature>
<dbReference type="InterPro" id="IPR054468">
    <property type="entry name" value="NrSPol-like_HBD"/>
</dbReference>
<evidence type="ECO:0000259" key="2">
    <source>
        <dbReference type="Pfam" id="PF22763"/>
    </source>
</evidence>
<gene>
    <name evidence="3" type="ORF">P0Y56_13215</name>
</gene>
<dbReference type="Proteomes" id="UP001218362">
    <property type="component" value="Chromosome"/>
</dbReference>
<evidence type="ECO:0000313" key="3">
    <source>
        <dbReference type="EMBL" id="WEK45980.1"/>
    </source>
</evidence>
<proteinExistence type="predicted"/>
<sequence>MNAGEQLAIPSLFPDRIPAELQEFRQWIVWRLEESDGAKPTKVPYNAVSGALASVTNPATWCDFATAVAAATAPGSTYSGIGFVLTRGDPYSIIDLDDTKGDDDALRMQLRIHEAFDSYSERSPSRTGLHIVVRGAVPSGRRRGKAELYHSERYMTFTGDVFDAKPIADRQEALTQLWHEMGKGGAAALYDGNSPEREPDEIVLDRAMRAKNGTKVHALNVGNWQAYYQSQSEADFAFVDMLAWYTQNRAQIDRMFLASKLGERDKAQRSDYRNYMIDKSFDRMLPPLDFDTLTNAIRDRVEQAKRDAAEPHAPPPPLDDAGGEIEPPPGLLGDIARFIYSAAPRPVPDIAMAGAIGFLAGVVGRAYNVSGTGLNQYVLLLAPTGTGKEAIASGISRLVKSLTGMALPGFPPFAAFDTFRGPSDMASGQGLLKALSRRNPPSVYCIVGEFGLKFKQMADERAQQHDTSLLRALLDLYNKSGRDDTVGETVYSDKEKNTATIVAPAVSIIGESTPETFYSTLTEGMIANGLLPRFTIIEYNGPRPRRNPAAQYEQPNADLVERLGKLGALSLHENANNSVIQVATEPDAEAFLNEFDIYCDDQINGTGRTVTRELWNRAHIKALKLSGLIAVGVDPYAPRITLEFAKWARQQVERDVRRLLARFESGEFGIVSRVTDHDKQTAFVLKKCLDWITKAYDELPKVKPPYPRGLHDAHIVPLMYLSRTCLCVSAFKNDSNATQALKRAIQNLADEGTLRRLTPVELLPFQFNGEAYAITNAGAI</sequence>
<dbReference type="AlphaFoldDB" id="A0AAJ5X4P8"/>
<dbReference type="EMBL" id="CP119316">
    <property type="protein sequence ID" value="WEK45980.1"/>
    <property type="molecule type" value="Genomic_DNA"/>
</dbReference>